<feature type="region of interest" description="Disordered" evidence="10">
    <location>
        <begin position="466"/>
        <end position="520"/>
    </location>
</feature>
<dbReference type="GO" id="GO:0016020">
    <property type="term" value="C:membrane"/>
    <property type="evidence" value="ECO:0007669"/>
    <property type="project" value="UniProtKB-SubCell"/>
</dbReference>
<evidence type="ECO:0000256" key="3">
    <source>
        <dbReference type="ARBA" id="ARBA00022679"/>
    </source>
</evidence>
<evidence type="ECO:0000256" key="6">
    <source>
        <dbReference type="ARBA" id="ARBA00022777"/>
    </source>
</evidence>
<keyword evidence="5" id="KW-0863">Zinc-finger</keyword>
<keyword evidence="7 9" id="KW-0067">ATP-binding</keyword>
<keyword evidence="3 9" id="KW-0808">Transferase</keyword>
<dbReference type="Pfam" id="PF00609">
    <property type="entry name" value="DAGK_acc"/>
    <property type="match status" value="1"/>
</dbReference>
<dbReference type="Gene3D" id="3.40.50.10330">
    <property type="entry name" value="Probable inorganic polyphosphate/atp-NAD kinase, domain 1"/>
    <property type="match status" value="1"/>
</dbReference>
<evidence type="ECO:0000259" key="11">
    <source>
        <dbReference type="PROSITE" id="PS50146"/>
    </source>
</evidence>
<dbReference type="InterPro" id="IPR037607">
    <property type="entry name" value="DGK"/>
</dbReference>
<feature type="compositionally biased region" description="Low complexity" evidence="10">
    <location>
        <begin position="423"/>
        <end position="436"/>
    </location>
</feature>
<protein>
    <recommendedName>
        <fullName evidence="9">Diacylglycerol kinase</fullName>
        <shortName evidence="9">DAG kinase</shortName>
        <ecNumber evidence="9">2.7.1.107</ecNumber>
    </recommendedName>
</protein>
<evidence type="ECO:0000256" key="2">
    <source>
        <dbReference type="ARBA" id="ARBA00009280"/>
    </source>
</evidence>
<comment type="subcellular location">
    <subcellularLocation>
        <location evidence="1">Membrane</location>
    </subcellularLocation>
</comment>
<evidence type="ECO:0000256" key="1">
    <source>
        <dbReference type="ARBA" id="ARBA00004370"/>
    </source>
</evidence>
<sequence length="976" mass="109867">MGLLRSVFRIGKQADVDSPGVDEHPIYPPEDKLTLGSEEVFVTLALLVISYIILSTPCFTTRPTRSPGARPEAAAWKEAAKRIRHVRNIEDLRRWWRRLRRGVDDRRDFDPQRYLRRGDLNDGYDVDQTIRTHGGKSARTTPLRSVFKPVSNNIIRNKMHPSSSESHLLKSTTNFGRSIAEKKRIMSGGEGGDSFFEEDLLPKTDHDRFEEAWQSHIRFAEYRRLVLPPECKLVEFTSQWREIEQTLLENFLNESRWNKIISHVRDALQVLNRICLYIESLLSGETVHKFSAWMMGLYRYRMRKQRGMSVEEDDESDDDDEGSVATLPSRVINRQSALIKPPVCNSTVMSESDKIDGDHPPLESAPHLVSEKYHKCFDGNNSIQNEQENENDSSFVNIPQSITSMRDETLQTDKACPRPRLNTTDSTDDTAFASSSEGVGGTTNVASELSDIPSFVEKSKKTLVVSPLPMKPNRNQKKKPPDITPLSIPALKSASERNHSPEKMSLEPSKSTDSSNLNFFDTANSDRQLRDMSRAVPIPDARGYILGDEFISASCTPLLVFVNSRSGSRNGKLLITQFRRLLNPIQVWDLAYGGPEKVLKSFSVLSRFQVLVCGGDGTVSWIISALEKMELKRWPPIGILPLGTGNDLSRIHGWGGGYDNESLLLILRQISGAYISMLDLWELDITSTTKKGKQRKEVKSFINYLGVGVDAQAALQVHALRESSPKLFFSRFFNKAWYAIAGGEEAIKSSCANLPQQISLVADGIQISLPPDSQGIIFLNIDSYSGGVPLWSKGLLQKKMARSFSEGNSLYSNGSGLRRNDSFEELAELEIPRELTTCDSPSSCQDGLLDVVSIRGTFHLGQIRVGLSNAQLLCQCREATVTLKKKIAIQIDGEPWRQTPSTLKIIRKPDRATMLNKSAQDSGGVETEITKLLNWANEKKVIDRKQYAVLMEEFSRRTEYRRRVQKDRGNSFSLKR</sequence>
<proteinExistence type="inferred from homology"/>
<dbReference type="EMBL" id="JALLAZ020000029">
    <property type="protein sequence ID" value="KAL3805516.1"/>
    <property type="molecule type" value="Genomic_DNA"/>
</dbReference>
<dbReference type="AlphaFoldDB" id="A0ABD3R0G8"/>
<dbReference type="InterPro" id="IPR017438">
    <property type="entry name" value="ATP-NAD_kinase_N"/>
</dbReference>
<keyword evidence="5" id="KW-0862">Zinc</keyword>
<dbReference type="PANTHER" id="PTHR11255">
    <property type="entry name" value="DIACYLGLYCEROL KINASE"/>
    <property type="match status" value="1"/>
</dbReference>
<dbReference type="GO" id="GO:0008270">
    <property type="term" value="F:zinc ion binding"/>
    <property type="evidence" value="ECO:0007669"/>
    <property type="project" value="UniProtKB-KW"/>
</dbReference>
<dbReference type="InterPro" id="IPR000756">
    <property type="entry name" value="Diacylglycerol_kin_accessory"/>
</dbReference>
<dbReference type="GO" id="GO:0004143">
    <property type="term" value="F:ATP-dependent diacylglycerol kinase activity"/>
    <property type="evidence" value="ECO:0007669"/>
    <property type="project" value="UniProtKB-EC"/>
</dbReference>
<organism evidence="12 13">
    <name type="scientific">Stephanodiscus triporus</name>
    <dbReference type="NCBI Taxonomy" id="2934178"/>
    <lineage>
        <taxon>Eukaryota</taxon>
        <taxon>Sar</taxon>
        <taxon>Stramenopiles</taxon>
        <taxon>Ochrophyta</taxon>
        <taxon>Bacillariophyta</taxon>
        <taxon>Coscinodiscophyceae</taxon>
        <taxon>Thalassiosirophycidae</taxon>
        <taxon>Stephanodiscales</taxon>
        <taxon>Stephanodiscaceae</taxon>
        <taxon>Stephanodiscus</taxon>
    </lineage>
</organism>
<feature type="region of interest" description="Disordered" evidence="10">
    <location>
        <begin position="407"/>
        <end position="445"/>
    </location>
</feature>
<accession>A0ABD3R0G8</accession>
<evidence type="ECO:0000256" key="8">
    <source>
        <dbReference type="ARBA" id="ARBA00023136"/>
    </source>
</evidence>
<comment type="caution">
    <text evidence="12">The sequence shown here is derived from an EMBL/GenBank/DDBJ whole genome shotgun (WGS) entry which is preliminary data.</text>
</comment>
<feature type="domain" description="DAGKc" evidence="11">
    <location>
        <begin position="553"/>
        <end position="687"/>
    </location>
</feature>
<comment type="similarity">
    <text evidence="2 9">Belongs to the eukaryotic diacylglycerol kinase family.</text>
</comment>
<name>A0ABD3R0G8_9STRA</name>
<keyword evidence="4 9" id="KW-0547">Nucleotide-binding</keyword>
<keyword evidence="13" id="KW-1185">Reference proteome</keyword>
<feature type="compositionally biased region" description="Polar residues" evidence="10">
    <location>
        <begin position="508"/>
        <end position="520"/>
    </location>
</feature>
<dbReference type="EC" id="2.7.1.107" evidence="9"/>
<feature type="compositionally biased region" description="Basic and acidic residues" evidence="10">
    <location>
        <begin position="494"/>
        <end position="505"/>
    </location>
</feature>
<keyword evidence="8" id="KW-0472">Membrane</keyword>
<dbReference type="Proteomes" id="UP001530315">
    <property type="component" value="Unassembled WGS sequence"/>
</dbReference>
<evidence type="ECO:0000256" key="5">
    <source>
        <dbReference type="ARBA" id="ARBA00022771"/>
    </source>
</evidence>
<dbReference type="Gene3D" id="2.60.200.40">
    <property type="match status" value="2"/>
</dbReference>
<evidence type="ECO:0000313" key="13">
    <source>
        <dbReference type="Proteomes" id="UP001530315"/>
    </source>
</evidence>
<dbReference type="SUPFAM" id="SSF111331">
    <property type="entry name" value="NAD kinase/diacylglycerol kinase-like"/>
    <property type="match status" value="1"/>
</dbReference>
<evidence type="ECO:0000313" key="12">
    <source>
        <dbReference type="EMBL" id="KAL3805516.1"/>
    </source>
</evidence>
<dbReference type="Pfam" id="PF00781">
    <property type="entry name" value="DAGK_cat"/>
    <property type="match status" value="1"/>
</dbReference>
<dbReference type="InterPro" id="IPR001206">
    <property type="entry name" value="Diacylglycerol_kinase_cat_dom"/>
</dbReference>
<evidence type="ECO:0000256" key="10">
    <source>
        <dbReference type="SAM" id="MobiDB-lite"/>
    </source>
</evidence>
<dbReference type="PROSITE" id="PS50146">
    <property type="entry name" value="DAGK"/>
    <property type="match status" value="1"/>
</dbReference>
<dbReference type="SMART" id="SM00045">
    <property type="entry name" value="DAGKa"/>
    <property type="match status" value="1"/>
</dbReference>
<gene>
    <name evidence="12" type="ORF">ACHAW5_011187</name>
</gene>
<reference evidence="12 13" key="1">
    <citation type="submission" date="2024-10" db="EMBL/GenBank/DDBJ databases">
        <title>Updated reference genomes for cyclostephanoid diatoms.</title>
        <authorList>
            <person name="Roberts W.R."/>
            <person name="Alverson A.J."/>
        </authorList>
    </citation>
    <scope>NUCLEOTIDE SEQUENCE [LARGE SCALE GENOMIC DNA]</scope>
    <source>
        <strain evidence="12 13">AJA276-08</strain>
    </source>
</reference>
<evidence type="ECO:0000256" key="4">
    <source>
        <dbReference type="ARBA" id="ARBA00022741"/>
    </source>
</evidence>
<dbReference type="SMART" id="SM00046">
    <property type="entry name" value="DAGKc"/>
    <property type="match status" value="1"/>
</dbReference>
<dbReference type="InterPro" id="IPR016064">
    <property type="entry name" value="NAD/diacylglycerol_kinase_sf"/>
</dbReference>
<comment type="catalytic activity">
    <reaction evidence="9">
        <text>a 1,2-diacyl-sn-glycerol + ATP = a 1,2-diacyl-sn-glycero-3-phosphate + ADP + H(+)</text>
        <dbReference type="Rhea" id="RHEA:10272"/>
        <dbReference type="ChEBI" id="CHEBI:15378"/>
        <dbReference type="ChEBI" id="CHEBI:17815"/>
        <dbReference type="ChEBI" id="CHEBI:30616"/>
        <dbReference type="ChEBI" id="CHEBI:58608"/>
        <dbReference type="ChEBI" id="CHEBI:456216"/>
        <dbReference type="EC" id="2.7.1.107"/>
    </reaction>
</comment>
<evidence type="ECO:0000256" key="9">
    <source>
        <dbReference type="RuleBase" id="RU361128"/>
    </source>
</evidence>
<keyword evidence="6 9" id="KW-0418">Kinase</keyword>
<dbReference type="PANTHER" id="PTHR11255:SF54">
    <property type="entry name" value="DIACYLGLYCEROL KINASE THETA"/>
    <property type="match status" value="1"/>
</dbReference>
<dbReference type="GO" id="GO:0005524">
    <property type="term" value="F:ATP binding"/>
    <property type="evidence" value="ECO:0007669"/>
    <property type="project" value="UniProtKB-KW"/>
</dbReference>
<evidence type="ECO:0000256" key="7">
    <source>
        <dbReference type="ARBA" id="ARBA00022840"/>
    </source>
</evidence>
<keyword evidence="5" id="KW-0479">Metal-binding</keyword>